<dbReference type="PANTHER" id="PTHR23024:SF535">
    <property type="entry name" value="OS07G0162900 PROTEIN"/>
    <property type="match status" value="1"/>
</dbReference>
<keyword evidence="3" id="KW-1185">Reference proteome</keyword>
<dbReference type="SUPFAM" id="SSF53474">
    <property type="entry name" value="alpha/beta-Hydrolases"/>
    <property type="match status" value="1"/>
</dbReference>
<dbReference type="AlphaFoldDB" id="A0A9Q0KZV2"/>
<reference evidence="2" key="1">
    <citation type="journal article" date="2023" name="Plant J.">
        <title>The genome of the king protea, Protea cynaroides.</title>
        <authorList>
            <person name="Chang J."/>
            <person name="Duong T.A."/>
            <person name="Schoeman C."/>
            <person name="Ma X."/>
            <person name="Roodt D."/>
            <person name="Barker N."/>
            <person name="Li Z."/>
            <person name="Van de Peer Y."/>
            <person name="Mizrachi E."/>
        </authorList>
    </citation>
    <scope>NUCLEOTIDE SEQUENCE</scope>
    <source>
        <tissue evidence="2">Young leaves</tissue>
    </source>
</reference>
<evidence type="ECO:0000313" key="2">
    <source>
        <dbReference type="EMBL" id="KAJ4979685.1"/>
    </source>
</evidence>
<comment type="caution">
    <text evidence="2">The sequence shown here is derived from an EMBL/GenBank/DDBJ whole genome shotgun (WGS) entry which is preliminary data.</text>
</comment>
<dbReference type="Pfam" id="PF07859">
    <property type="entry name" value="Abhydrolase_3"/>
    <property type="match status" value="1"/>
</dbReference>
<accession>A0A9Q0KZV2</accession>
<dbReference type="InterPro" id="IPR050466">
    <property type="entry name" value="Carboxylest/Gibb_receptor"/>
</dbReference>
<evidence type="ECO:0000313" key="3">
    <source>
        <dbReference type="Proteomes" id="UP001141806"/>
    </source>
</evidence>
<sequence>MSNTNDTTIPYVVEDCRGLIQLYSDGSIVRSSQPLRDIPVRDDGSVLWKDLLFDPVHDLHLRLYKPASSTNTKLPIYYYIHGGGYCVGYRNWPNCHNYCLRLCSELQALIISPDYRLAPENRLPAAIEDGFASVRWLQAQAVSDNPDSWLPTNVVDFGRVFVCGDSAGGNIVHHLAVQIGAGSPGLEPVQIRGYILLNPFFGGNVRTRSEAEGPTEAFLNLENIDRYWRLSLPIGATRDHPFANPFGPASPNLESVALDPILVVVGDHDLLRDRIEDYVKRLKEWGKKIQFVEFEEQQHAFITLDPYSAVGNKLMQIIKEFIVDNSVSE</sequence>
<dbReference type="Gene3D" id="3.40.50.1820">
    <property type="entry name" value="alpha/beta hydrolase"/>
    <property type="match status" value="1"/>
</dbReference>
<protein>
    <recommendedName>
        <fullName evidence="1">Alpha/beta hydrolase fold-3 domain-containing protein</fullName>
    </recommendedName>
</protein>
<dbReference type="EMBL" id="JAMYWD010000002">
    <property type="protein sequence ID" value="KAJ4979685.1"/>
    <property type="molecule type" value="Genomic_DNA"/>
</dbReference>
<dbReference type="Proteomes" id="UP001141806">
    <property type="component" value="Unassembled WGS sequence"/>
</dbReference>
<proteinExistence type="predicted"/>
<gene>
    <name evidence="2" type="ORF">NE237_010465</name>
</gene>
<dbReference type="PANTHER" id="PTHR23024">
    <property type="entry name" value="ARYLACETAMIDE DEACETYLASE"/>
    <property type="match status" value="1"/>
</dbReference>
<name>A0A9Q0KZV2_9MAGN</name>
<organism evidence="2 3">
    <name type="scientific">Protea cynaroides</name>
    <dbReference type="NCBI Taxonomy" id="273540"/>
    <lineage>
        <taxon>Eukaryota</taxon>
        <taxon>Viridiplantae</taxon>
        <taxon>Streptophyta</taxon>
        <taxon>Embryophyta</taxon>
        <taxon>Tracheophyta</taxon>
        <taxon>Spermatophyta</taxon>
        <taxon>Magnoliopsida</taxon>
        <taxon>Proteales</taxon>
        <taxon>Proteaceae</taxon>
        <taxon>Protea</taxon>
    </lineage>
</organism>
<dbReference type="GO" id="GO:0016787">
    <property type="term" value="F:hydrolase activity"/>
    <property type="evidence" value="ECO:0007669"/>
    <property type="project" value="InterPro"/>
</dbReference>
<dbReference type="OrthoDB" id="408631at2759"/>
<dbReference type="InterPro" id="IPR029058">
    <property type="entry name" value="AB_hydrolase_fold"/>
</dbReference>
<dbReference type="InterPro" id="IPR013094">
    <property type="entry name" value="AB_hydrolase_3"/>
</dbReference>
<feature type="domain" description="Alpha/beta hydrolase fold-3" evidence="1">
    <location>
        <begin position="78"/>
        <end position="302"/>
    </location>
</feature>
<evidence type="ECO:0000259" key="1">
    <source>
        <dbReference type="Pfam" id="PF07859"/>
    </source>
</evidence>